<accession>B0TFH4</accession>
<dbReference type="AlphaFoldDB" id="B0TFH4"/>
<dbReference type="STRING" id="498761.HM1_0456"/>
<protein>
    <submittedName>
        <fullName evidence="1">Uncharacterized protein</fullName>
    </submittedName>
</protein>
<organism evidence="1 2">
    <name type="scientific">Heliobacterium modesticaldum (strain ATCC 51547 / Ice1)</name>
    <dbReference type="NCBI Taxonomy" id="498761"/>
    <lineage>
        <taxon>Bacteria</taxon>
        <taxon>Bacillati</taxon>
        <taxon>Bacillota</taxon>
        <taxon>Clostridia</taxon>
        <taxon>Eubacteriales</taxon>
        <taxon>Heliobacteriaceae</taxon>
        <taxon>Heliomicrobium</taxon>
    </lineage>
</organism>
<dbReference type="KEGG" id="hmo:HM1_0456"/>
<keyword evidence="2" id="KW-1185">Reference proteome</keyword>
<sequence>MGKGLPYPFRPSLCLALFINDDRNRFSFLIIINAHSGKNSTAPQKKSLPEGCA</sequence>
<evidence type="ECO:0000313" key="2">
    <source>
        <dbReference type="Proteomes" id="UP000008550"/>
    </source>
</evidence>
<dbReference type="Proteomes" id="UP000008550">
    <property type="component" value="Chromosome"/>
</dbReference>
<dbReference type="EMBL" id="CP000930">
    <property type="protein sequence ID" value="ABZ83073.1"/>
    <property type="molecule type" value="Genomic_DNA"/>
</dbReference>
<reference evidence="1 2" key="1">
    <citation type="journal article" date="2008" name="J. Bacteriol.">
        <title>The genome of Heliobacterium modesticaldum, a phototrophic representative of the Firmicutes containing the simplest photosynthetic apparatus.</title>
        <authorList>
            <person name="Sattley W.M."/>
            <person name="Madigan M.T."/>
            <person name="Swingley W.D."/>
            <person name="Cheung P.C."/>
            <person name="Clocksin K.M."/>
            <person name="Conrad A.L."/>
            <person name="Dejesa L.C."/>
            <person name="Honchak B.M."/>
            <person name="Jung D.O."/>
            <person name="Karbach L.E."/>
            <person name="Kurdoglu A."/>
            <person name="Lahiri S."/>
            <person name="Mastrian S.D."/>
            <person name="Page L.E."/>
            <person name="Taylor H.L."/>
            <person name="Wang Z.T."/>
            <person name="Raymond J."/>
            <person name="Chen M."/>
            <person name="Blankenship R.E."/>
            <person name="Touchman J.W."/>
        </authorList>
    </citation>
    <scope>NUCLEOTIDE SEQUENCE [LARGE SCALE GENOMIC DNA]</scope>
    <source>
        <strain evidence="2">ATCC 51547 / Ice1</strain>
    </source>
</reference>
<dbReference type="HOGENOM" id="CLU_3062222_0_0_9"/>
<gene>
    <name evidence="1" type="ORF">HM1_0456</name>
</gene>
<evidence type="ECO:0000313" key="1">
    <source>
        <dbReference type="EMBL" id="ABZ83073.1"/>
    </source>
</evidence>
<name>B0TFH4_HELMI</name>
<proteinExistence type="predicted"/>